<sequence>MRLGYESQAVLMTEFNVCPVCKKRFSNQRFVDFYH</sequence>
<dbReference type="AlphaFoldDB" id="A0A7R9G7L4"/>
<name>A0A7R9G7L4_TIMSH</name>
<evidence type="ECO:0000313" key="2">
    <source>
        <dbReference type="EMBL" id="CAD7270004.1"/>
    </source>
</evidence>
<dbReference type="InterPro" id="IPR019453">
    <property type="entry name" value="VPS39/TGFA1_Znf"/>
</dbReference>
<organism evidence="2">
    <name type="scientific">Timema shepardi</name>
    <name type="common">Walking stick</name>
    <dbReference type="NCBI Taxonomy" id="629360"/>
    <lineage>
        <taxon>Eukaryota</taxon>
        <taxon>Metazoa</taxon>
        <taxon>Ecdysozoa</taxon>
        <taxon>Arthropoda</taxon>
        <taxon>Hexapoda</taxon>
        <taxon>Insecta</taxon>
        <taxon>Pterygota</taxon>
        <taxon>Neoptera</taxon>
        <taxon>Polyneoptera</taxon>
        <taxon>Phasmatodea</taxon>
        <taxon>Timematodea</taxon>
        <taxon>Timematoidea</taxon>
        <taxon>Timematidae</taxon>
        <taxon>Timema</taxon>
    </lineage>
</organism>
<evidence type="ECO:0000259" key="1">
    <source>
        <dbReference type="Pfam" id="PF10367"/>
    </source>
</evidence>
<reference evidence="2" key="1">
    <citation type="submission" date="2020-11" db="EMBL/GenBank/DDBJ databases">
        <authorList>
            <person name="Tran Van P."/>
        </authorList>
    </citation>
    <scope>NUCLEOTIDE SEQUENCE</scope>
</reference>
<dbReference type="EMBL" id="OC046023">
    <property type="protein sequence ID" value="CAD7270004.1"/>
    <property type="molecule type" value="Genomic_DNA"/>
</dbReference>
<protein>
    <recommendedName>
        <fullName evidence="1">Vacuolar sorting protein 39/Transforming growth factor beta receptor-associated zinc finger domain-containing protein</fullName>
    </recommendedName>
</protein>
<dbReference type="Pfam" id="PF10367">
    <property type="entry name" value="zf-Vps39_C"/>
    <property type="match status" value="1"/>
</dbReference>
<proteinExistence type="predicted"/>
<gene>
    <name evidence="2" type="ORF">TSIB3V08_LOCUS14004</name>
</gene>
<feature type="domain" description="Vacuolar sorting protein 39/Transforming growth factor beta receptor-associated zinc finger" evidence="1">
    <location>
        <begin position="7"/>
        <end position="31"/>
    </location>
</feature>
<accession>A0A7R9G7L4</accession>